<dbReference type="InterPro" id="IPR036866">
    <property type="entry name" value="RibonucZ/Hydroxyglut_hydro"/>
</dbReference>
<feature type="binding site" evidence="12">
    <location>
        <position position="86"/>
    </location>
    <ligand>
        <name>Zn(2+)</name>
        <dbReference type="ChEBI" id="CHEBI:29105"/>
        <label>1</label>
        <note>catalytic</note>
    </ligand>
</feature>
<protein>
    <recommendedName>
        <fullName evidence="9">Ribonuclease J</fullName>
        <shortName evidence="9">RNase J</shortName>
        <ecNumber evidence="9">3.1.-.-</ecNumber>
    </recommendedName>
</protein>
<keyword evidence="12" id="KW-0106">Calcium</keyword>
<keyword evidence="1 9" id="KW-0963">Cytoplasm</keyword>
<keyword evidence="15" id="KW-1185">Reference proteome</keyword>
<dbReference type="PANTHER" id="PTHR43694">
    <property type="entry name" value="RIBONUCLEASE J"/>
    <property type="match status" value="1"/>
</dbReference>
<dbReference type="InterPro" id="IPR041636">
    <property type="entry name" value="RNase_J_C"/>
</dbReference>
<comment type="subcellular location">
    <subcellularLocation>
        <location evidence="9">Cytoplasm</location>
    </subcellularLocation>
</comment>
<dbReference type="Gene3D" id="3.40.50.10710">
    <property type="entry name" value="Metallo-hydrolase/oxidoreductase"/>
    <property type="match status" value="1"/>
</dbReference>
<proteinExistence type="inferred from homology"/>
<evidence type="ECO:0000256" key="7">
    <source>
        <dbReference type="ARBA" id="ARBA00022839"/>
    </source>
</evidence>
<comment type="function">
    <text evidence="9">An RNase that has 5'-3' exonuclease and possibly endonuclease activity. Involved in maturation of rRNA and in some organisms also mRNA maturation and/or decay.</text>
</comment>
<evidence type="ECO:0000256" key="6">
    <source>
        <dbReference type="ARBA" id="ARBA00022833"/>
    </source>
</evidence>
<feature type="active site" description="Proton donor" evidence="10">
    <location>
        <position position="205"/>
    </location>
</feature>
<feature type="binding site" evidence="12">
    <location>
        <position position="399"/>
    </location>
    <ligand>
        <name>Zn(2+)</name>
        <dbReference type="ChEBI" id="CHEBI:29105"/>
        <label>1</label>
        <note>catalytic</note>
    </ligand>
</feature>
<dbReference type="GO" id="GO:0006364">
    <property type="term" value="P:rRNA processing"/>
    <property type="evidence" value="ECO:0007669"/>
    <property type="project" value="UniProtKB-UniRule"/>
</dbReference>
<evidence type="ECO:0000313" key="15">
    <source>
        <dbReference type="Proteomes" id="UP000319514"/>
    </source>
</evidence>
<dbReference type="Pfam" id="PF00753">
    <property type="entry name" value="Lactamase_B"/>
    <property type="match status" value="1"/>
</dbReference>
<keyword evidence="3 12" id="KW-0479">Metal-binding</keyword>
<feature type="binding site" evidence="12">
    <location>
        <position position="173"/>
    </location>
    <ligand>
        <name>Zn(2+)</name>
        <dbReference type="ChEBI" id="CHEBI:29105"/>
        <label>1</label>
        <note>catalytic</note>
    </ligand>
</feature>
<organism evidence="14 15">
    <name type="scientific">Oryzihumus leptocrescens</name>
    <dbReference type="NCBI Taxonomy" id="297536"/>
    <lineage>
        <taxon>Bacteria</taxon>
        <taxon>Bacillati</taxon>
        <taxon>Actinomycetota</taxon>
        <taxon>Actinomycetes</taxon>
        <taxon>Micrococcales</taxon>
        <taxon>Intrasporangiaceae</taxon>
        <taxon>Oryzihumus</taxon>
    </lineage>
</organism>
<feature type="binding site" evidence="12">
    <location>
        <position position="151"/>
    </location>
    <ligand>
        <name>Zn(2+)</name>
        <dbReference type="ChEBI" id="CHEBI:29105"/>
        <label>1</label>
        <note>catalytic</note>
    </ligand>
</feature>
<dbReference type="InterPro" id="IPR055132">
    <property type="entry name" value="RNase_J_b_CASP"/>
</dbReference>
<dbReference type="EC" id="3.1.-.-" evidence="9"/>
<dbReference type="InterPro" id="IPR011108">
    <property type="entry name" value="RMMBL"/>
</dbReference>
<feature type="binding site" evidence="9 11">
    <location>
        <begin position="373"/>
        <end position="377"/>
    </location>
    <ligand>
        <name>substrate</name>
    </ligand>
</feature>
<dbReference type="PIRSF" id="PIRSF004803">
    <property type="entry name" value="RnjA"/>
    <property type="match status" value="1"/>
</dbReference>
<dbReference type="NCBIfam" id="TIGR00649">
    <property type="entry name" value="MG423"/>
    <property type="match status" value="1"/>
</dbReference>
<evidence type="ECO:0000256" key="2">
    <source>
        <dbReference type="ARBA" id="ARBA00022722"/>
    </source>
</evidence>
<comment type="cofactor">
    <cofactor evidence="12">
        <name>Ca(2+)</name>
        <dbReference type="ChEBI" id="CHEBI:29108"/>
    </cofactor>
    <text evidence="12">Binds 1 Ca(2+) cation per subunit. Seen in 1 crystal structure, it is not clear if it is physiologically important.</text>
</comment>
<feature type="domain" description="Metallo-beta-lactamase" evidence="13">
    <location>
        <begin position="31"/>
        <end position="225"/>
    </location>
</feature>
<name>A0A542ZHE8_9MICO</name>
<dbReference type="GO" id="GO:0004534">
    <property type="term" value="F:5'-3' RNA exonuclease activity"/>
    <property type="evidence" value="ECO:0007669"/>
    <property type="project" value="UniProtKB-UniRule"/>
</dbReference>
<evidence type="ECO:0000256" key="12">
    <source>
        <dbReference type="PIRSR" id="PIRSR004803-3"/>
    </source>
</evidence>
<dbReference type="AlphaFoldDB" id="A0A542ZHE8"/>
<keyword evidence="6 12" id="KW-0862">Zinc</keyword>
<dbReference type="EMBL" id="VFOQ01000001">
    <property type="protein sequence ID" value="TQL59754.1"/>
    <property type="molecule type" value="Genomic_DNA"/>
</dbReference>
<evidence type="ECO:0000256" key="5">
    <source>
        <dbReference type="ARBA" id="ARBA00022801"/>
    </source>
</evidence>
<evidence type="ECO:0000256" key="11">
    <source>
        <dbReference type="PIRSR" id="PIRSR004803-2"/>
    </source>
</evidence>
<dbReference type="Pfam" id="PF22505">
    <property type="entry name" value="RNase_J_b_CASP"/>
    <property type="match status" value="1"/>
</dbReference>
<dbReference type="GO" id="GO:0005737">
    <property type="term" value="C:cytoplasm"/>
    <property type="evidence" value="ECO:0007669"/>
    <property type="project" value="UniProtKB-SubCell"/>
</dbReference>
<keyword evidence="5 9" id="KW-0378">Hydrolase</keyword>
<feature type="binding site" evidence="12">
    <location>
        <position position="88"/>
    </location>
    <ligand>
        <name>Zn(2+)</name>
        <dbReference type="ChEBI" id="CHEBI:29105"/>
        <label>1</label>
        <note>catalytic</note>
    </ligand>
</feature>
<dbReference type="InterPro" id="IPR030854">
    <property type="entry name" value="RNase_J_bac"/>
</dbReference>
<dbReference type="GO" id="GO:0003723">
    <property type="term" value="F:RNA binding"/>
    <property type="evidence" value="ECO:0007669"/>
    <property type="project" value="UniProtKB-UniRule"/>
</dbReference>
<feature type="binding site" evidence="12">
    <location>
        <position position="61"/>
    </location>
    <ligand>
        <name>Ca(2+)</name>
        <dbReference type="ChEBI" id="CHEBI:29108"/>
    </ligand>
</feature>
<dbReference type="InterPro" id="IPR001279">
    <property type="entry name" value="Metallo-B-lactamas"/>
</dbReference>
<dbReference type="SMART" id="SM00849">
    <property type="entry name" value="Lactamase_B"/>
    <property type="match status" value="1"/>
</dbReference>
<dbReference type="PANTHER" id="PTHR43694:SF1">
    <property type="entry name" value="RIBONUCLEASE J"/>
    <property type="match status" value="1"/>
</dbReference>
<dbReference type="RefSeq" id="WP_141787732.1">
    <property type="nucleotide sequence ID" value="NZ_BAAAKX010000004.1"/>
</dbReference>
<evidence type="ECO:0000256" key="10">
    <source>
        <dbReference type="PIRSR" id="PIRSR004803-1"/>
    </source>
</evidence>
<feature type="binding site" evidence="12">
    <location>
        <position position="59"/>
    </location>
    <ligand>
        <name>Ca(2+)</name>
        <dbReference type="ChEBI" id="CHEBI:29108"/>
    </ligand>
</feature>
<dbReference type="Pfam" id="PF07521">
    <property type="entry name" value="RMMBL"/>
    <property type="match status" value="1"/>
</dbReference>
<evidence type="ECO:0000313" key="14">
    <source>
        <dbReference type="EMBL" id="TQL59754.1"/>
    </source>
</evidence>
<feature type="binding site" evidence="12">
    <location>
        <position position="452"/>
    </location>
    <ligand>
        <name>Ca(2+)</name>
        <dbReference type="ChEBI" id="CHEBI:29108"/>
    </ligand>
</feature>
<evidence type="ECO:0000256" key="4">
    <source>
        <dbReference type="ARBA" id="ARBA00022759"/>
    </source>
</evidence>
<dbReference type="Gene3D" id="3.10.20.580">
    <property type="match status" value="1"/>
</dbReference>
<evidence type="ECO:0000256" key="9">
    <source>
        <dbReference type="HAMAP-Rule" id="MF_01491"/>
    </source>
</evidence>
<dbReference type="Gene3D" id="3.60.15.10">
    <property type="entry name" value="Ribonuclease Z/Hydroxyacylglutathione hydrolase-like"/>
    <property type="match status" value="1"/>
</dbReference>
<feature type="binding site" evidence="12">
    <location>
        <position position="84"/>
    </location>
    <ligand>
        <name>Zn(2+)</name>
        <dbReference type="ChEBI" id="CHEBI:29105"/>
        <label>1</label>
        <note>catalytic</note>
    </ligand>
</feature>
<dbReference type="Pfam" id="PF17770">
    <property type="entry name" value="RNase_J_C"/>
    <property type="match status" value="1"/>
</dbReference>
<dbReference type="CDD" id="cd07714">
    <property type="entry name" value="RNaseJ_MBL-fold"/>
    <property type="match status" value="1"/>
</dbReference>
<feature type="binding site" evidence="11">
    <location>
        <begin position="242"/>
        <end position="244"/>
    </location>
    <ligand>
        <name>substrate</name>
    </ligand>
</feature>
<gene>
    <name evidence="9" type="primary">rnj</name>
    <name evidence="14" type="ORF">FB474_1120</name>
</gene>
<feature type="binding site" evidence="12">
    <location>
        <position position="89"/>
    </location>
    <ligand>
        <name>Zn(2+)</name>
        <dbReference type="ChEBI" id="CHEBI:29105"/>
        <label>1</label>
        <note>catalytic</note>
    </ligand>
</feature>
<dbReference type="SUPFAM" id="SSF56281">
    <property type="entry name" value="Metallo-hydrolase/oxidoreductase"/>
    <property type="match status" value="1"/>
</dbReference>
<sequence>MSHPHPELTTPPPLAEDGVRVVALGGLGEVGRNMTVIEHRGRLLIVDCGVLFPEDHHPGIDLILPDFSYIQDRLDDVDAIVLTHGHEDHIGAVPFLLRLKADIPLVGSQLTLALVEAKLKEHRITPYTLGVKEGQREQLGSFDCEFVAVNHSIPDALAVAIRTSAGTLLHTGDFKMDQLPLDGRLTDLRAFARLGEEGVALFLTDSTNAEVPGFTTPEKDIAPAIDRVFQQARRRIIVACFSSHVHRVQQVLDAAHANKRKVAMVGRSMLRNMGIAQELGYLHVPDGVLVDVKKLDDYRDDEVVLICTGSQGEPMAALSRMANRDHRINVGEGDTVVLASSLIPGNENAVFRVINGLMRLGADVVHKGNAKVHVSGHASAGELLYCYNIVKPRNVMPVHGEWRHLVANADLAVATGVPRENVVLAEDGVVVDLVDGQARVVGAVDCGYVYVDGSSVGETTEALLKDRRILRDEGFISIIVVMDAATGKIAAGPEIQARGFAEDQEVFDQVLPKIEQALAEATGNGVSDTYQLQQIVRRTVGGWVGGKLRRRPMIIPMVIEA</sequence>
<evidence type="ECO:0000256" key="8">
    <source>
        <dbReference type="ARBA" id="ARBA00022884"/>
    </source>
</evidence>
<dbReference type="InterPro" id="IPR042173">
    <property type="entry name" value="RNase_J_2"/>
</dbReference>
<comment type="similarity">
    <text evidence="9">Belongs to the metallo-beta-lactamase superfamily. RNA-metabolizing metallo-beta-lactamase-like family. Bacterial RNase J subfamily.</text>
</comment>
<keyword evidence="9" id="KW-0698">rRNA processing</keyword>
<evidence type="ECO:0000259" key="13">
    <source>
        <dbReference type="SMART" id="SM00849"/>
    </source>
</evidence>
<comment type="caution">
    <text evidence="14">The sequence shown here is derived from an EMBL/GenBank/DDBJ whole genome shotgun (WGS) entry which is preliminary data.</text>
</comment>
<dbReference type="OrthoDB" id="9770211at2"/>
<keyword evidence="7 9" id="KW-0269">Exonuclease</keyword>
<comment type="cofactor">
    <cofactor evidence="12">
        <name>Zn(2+)</name>
        <dbReference type="ChEBI" id="CHEBI:29105"/>
    </cofactor>
    <text evidence="12">Binds 2 Zn(2+) ions per subunit. It is not clear if Zn(2+) or Mg(2+) is physiologically important.</text>
</comment>
<dbReference type="HAMAP" id="MF_01491">
    <property type="entry name" value="RNase_J_bact"/>
    <property type="match status" value="1"/>
</dbReference>
<comment type="subunit">
    <text evidence="9">Homodimer, may be a subunit of the RNA degradosome.</text>
</comment>
<dbReference type="GO" id="GO:0008270">
    <property type="term" value="F:zinc ion binding"/>
    <property type="evidence" value="ECO:0007669"/>
    <property type="project" value="InterPro"/>
</dbReference>
<dbReference type="InterPro" id="IPR004613">
    <property type="entry name" value="RNase_J"/>
</dbReference>
<reference evidence="14 15" key="1">
    <citation type="submission" date="2019-06" db="EMBL/GenBank/DDBJ databases">
        <title>Sequencing the genomes of 1000 actinobacteria strains.</title>
        <authorList>
            <person name="Klenk H.-P."/>
        </authorList>
    </citation>
    <scope>NUCLEOTIDE SEQUENCE [LARGE SCALE GENOMIC DNA]</scope>
    <source>
        <strain evidence="14 15">DSM 18082</strain>
    </source>
</reference>
<keyword evidence="8 9" id="KW-0694">RNA-binding</keyword>
<dbReference type="GO" id="GO:0004521">
    <property type="term" value="F:RNA endonuclease activity"/>
    <property type="evidence" value="ECO:0007669"/>
    <property type="project" value="UniProtKB-UniRule"/>
</dbReference>
<accession>A0A542ZHE8</accession>
<evidence type="ECO:0000256" key="3">
    <source>
        <dbReference type="ARBA" id="ARBA00022723"/>
    </source>
</evidence>
<evidence type="ECO:0000256" key="1">
    <source>
        <dbReference type="ARBA" id="ARBA00022490"/>
    </source>
</evidence>
<feature type="active site" description="Proton acceptor" evidence="10">
    <location>
        <position position="377"/>
    </location>
</feature>
<keyword evidence="2 9" id="KW-0540">Nuclease</keyword>
<dbReference type="Proteomes" id="UP000319514">
    <property type="component" value="Unassembled WGS sequence"/>
</dbReference>
<keyword evidence="4 9" id="KW-0255">Endonuclease</keyword>